<name>A0AC34FUC2_9BILA</name>
<sequence length="469" mass="55117">MVAEFDDDDDDEEENDTKKQIQDIVIKYGKNYILPKELWDYCHNNTISGYIFDFGNPNHCNKYDQITSEAASFFYYSTQKEKMRQTESKKRFLKFFEEMHFGFGYYKVTEKDFSYPHSHLRACFEYFESHSTSVPSKKTLKQYLKMKELYSKIKAAEYDAEKWINLLAETNDHEFIQDNVELRIGEYLLDKSLWKLYINYHKKNGLIEKMLGIFSRYVRFFMDDVEMKEEYKIELEKYGKPVGLKWKNLFDFEVGAIENGENVKPNLNKCQDKAEAMEVENIVNNDEIKPLNPNLCQNAFKNSAVQNLDFKQTFINYILENTSPSILKKLHHSCKYFYAKKNTPFCYLLKATCGSTNFKAESLSLKYKEKRETFLSKTFIFGSIIAKTDGFHFIPSDFISSCIPFLFQCTAKHIRLENQNLSFKELIFLIGSGNTVQFTMTSGKIIDENGKFVDLEKILEMLPNIETLS</sequence>
<accession>A0AC34FUC2</accession>
<evidence type="ECO:0000313" key="1">
    <source>
        <dbReference type="Proteomes" id="UP000887579"/>
    </source>
</evidence>
<reference evidence="2" key="1">
    <citation type="submission" date="2022-11" db="UniProtKB">
        <authorList>
            <consortium name="WormBaseParasite"/>
        </authorList>
    </citation>
    <scope>IDENTIFICATION</scope>
</reference>
<dbReference type="Proteomes" id="UP000887579">
    <property type="component" value="Unplaced"/>
</dbReference>
<dbReference type="WBParaSite" id="ES5_v2.g20971.t1">
    <property type="protein sequence ID" value="ES5_v2.g20971.t1"/>
    <property type="gene ID" value="ES5_v2.g20971"/>
</dbReference>
<evidence type="ECO:0000313" key="2">
    <source>
        <dbReference type="WBParaSite" id="ES5_v2.g20971.t1"/>
    </source>
</evidence>
<protein>
    <submittedName>
        <fullName evidence="2">Uncharacterized protein</fullName>
    </submittedName>
</protein>
<organism evidence="1 2">
    <name type="scientific">Panagrolaimus sp. ES5</name>
    <dbReference type="NCBI Taxonomy" id="591445"/>
    <lineage>
        <taxon>Eukaryota</taxon>
        <taxon>Metazoa</taxon>
        <taxon>Ecdysozoa</taxon>
        <taxon>Nematoda</taxon>
        <taxon>Chromadorea</taxon>
        <taxon>Rhabditida</taxon>
        <taxon>Tylenchina</taxon>
        <taxon>Panagrolaimomorpha</taxon>
        <taxon>Panagrolaimoidea</taxon>
        <taxon>Panagrolaimidae</taxon>
        <taxon>Panagrolaimus</taxon>
    </lineage>
</organism>
<proteinExistence type="predicted"/>